<dbReference type="AlphaFoldDB" id="A0A9X4XH85"/>
<keyword evidence="1" id="KW-0472">Membrane</keyword>
<name>A0A9X4XH85_9FIRM</name>
<keyword evidence="1" id="KW-1133">Transmembrane helix</keyword>
<accession>A0A9X4XH85</accession>
<keyword evidence="1" id="KW-0812">Transmembrane</keyword>
<reference evidence="2 3" key="1">
    <citation type="journal article" date="2019" name="Nat. Med.">
        <title>A library of human gut bacterial isolates paired with longitudinal multiomics data enables mechanistic microbiome research.</title>
        <authorList>
            <person name="Poyet M."/>
            <person name="Groussin M."/>
            <person name="Gibbons S.M."/>
            <person name="Avila-Pacheco J."/>
            <person name="Jiang X."/>
            <person name="Kearney S.M."/>
            <person name="Perrotta A.R."/>
            <person name="Berdy B."/>
            <person name="Zhao S."/>
            <person name="Lieberman T.D."/>
            <person name="Swanson P.K."/>
            <person name="Smith M."/>
            <person name="Roesemann S."/>
            <person name="Alexander J.E."/>
            <person name="Rich S.A."/>
            <person name="Livny J."/>
            <person name="Vlamakis H."/>
            <person name="Clish C."/>
            <person name="Bullock K."/>
            <person name="Deik A."/>
            <person name="Scott J."/>
            <person name="Pierce K.A."/>
            <person name="Xavier R.J."/>
            <person name="Alm E.J."/>
        </authorList>
    </citation>
    <scope>NUCLEOTIDE SEQUENCE [LARGE SCALE GENOMIC DNA]</scope>
    <source>
        <strain evidence="2 3">BIOML-A198</strain>
    </source>
</reference>
<evidence type="ECO:0000313" key="2">
    <source>
        <dbReference type="EMBL" id="MTK22472.1"/>
    </source>
</evidence>
<dbReference type="Proteomes" id="UP000487649">
    <property type="component" value="Unassembled WGS sequence"/>
</dbReference>
<dbReference type="EMBL" id="WMQE01000040">
    <property type="protein sequence ID" value="MTK22472.1"/>
    <property type="molecule type" value="Genomic_DNA"/>
</dbReference>
<feature type="transmembrane region" description="Helical" evidence="1">
    <location>
        <begin position="37"/>
        <end position="55"/>
    </location>
</feature>
<comment type="caution">
    <text evidence="2">The sequence shown here is derived from an EMBL/GenBank/DDBJ whole genome shotgun (WGS) entry which is preliminary data.</text>
</comment>
<gene>
    <name evidence="2" type="ORF">GMA92_13725</name>
</gene>
<evidence type="ECO:0000256" key="1">
    <source>
        <dbReference type="SAM" id="Phobius"/>
    </source>
</evidence>
<proteinExistence type="predicted"/>
<sequence length="78" mass="8571">MKKEDKWNGICISGAFIFILGFLYLNPDYLGNRVVNGMISTLSGIIGIVGLTVELSKLMKKIDGLIDLGSGCFFIVIW</sequence>
<protein>
    <submittedName>
        <fullName evidence="2">Uncharacterized protein</fullName>
    </submittedName>
</protein>
<feature type="transmembrane region" description="Helical" evidence="1">
    <location>
        <begin position="7"/>
        <end position="25"/>
    </location>
</feature>
<organism evidence="2 3">
    <name type="scientific">Turicibacter sanguinis</name>
    <dbReference type="NCBI Taxonomy" id="154288"/>
    <lineage>
        <taxon>Bacteria</taxon>
        <taxon>Bacillati</taxon>
        <taxon>Bacillota</taxon>
        <taxon>Erysipelotrichia</taxon>
        <taxon>Erysipelotrichales</taxon>
        <taxon>Turicibacteraceae</taxon>
        <taxon>Turicibacter</taxon>
    </lineage>
</organism>
<dbReference type="RefSeq" id="WP_006783264.1">
    <property type="nucleotide sequence ID" value="NZ_CAJJOK010000008.1"/>
</dbReference>
<evidence type="ECO:0000313" key="3">
    <source>
        <dbReference type="Proteomes" id="UP000487649"/>
    </source>
</evidence>